<dbReference type="OrthoDB" id="271314at2759"/>
<evidence type="ECO:0000313" key="2">
    <source>
        <dbReference type="EMBL" id="RNF04658.1"/>
    </source>
</evidence>
<accession>A0A422NGS1</accession>
<evidence type="ECO:0000313" key="3">
    <source>
        <dbReference type="Proteomes" id="UP000284403"/>
    </source>
</evidence>
<dbReference type="EMBL" id="MKKU01000669">
    <property type="protein sequence ID" value="RNF04658.1"/>
    <property type="molecule type" value="Genomic_DNA"/>
</dbReference>
<gene>
    <name evidence="2" type="ORF">Tco025E_07915</name>
</gene>
<name>A0A422NGS1_9TRYP</name>
<organism evidence="2 3">
    <name type="scientific">Trypanosoma conorhini</name>
    <dbReference type="NCBI Taxonomy" id="83891"/>
    <lineage>
        <taxon>Eukaryota</taxon>
        <taxon>Discoba</taxon>
        <taxon>Euglenozoa</taxon>
        <taxon>Kinetoplastea</taxon>
        <taxon>Metakinetoplastina</taxon>
        <taxon>Trypanosomatida</taxon>
        <taxon>Trypanosomatidae</taxon>
        <taxon>Trypanosoma</taxon>
    </lineage>
</organism>
<keyword evidence="3" id="KW-1185">Reference proteome</keyword>
<dbReference type="GeneID" id="40321526"/>
<comment type="caution">
    <text evidence="2">The sequence shown here is derived from an EMBL/GenBank/DDBJ whole genome shotgun (WGS) entry which is preliminary data.</text>
</comment>
<feature type="region of interest" description="Disordered" evidence="1">
    <location>
        <begin position="127"/>
        <end position="156"/>
    </location>
</feature>
<evidence type="ECO:0000256" key="1">
    <source>
        <dbReference type="SAM" id="MobiDB-lite"/>
    </source>
</evidence>
<protein>
    <submittedName>
        <fullName evidence="2">Uncharacterized protein</fullName>
    </submittedName>
</protein>
<reference evidence="2 3" key="1">
    <citation type="journal article" date="2018" name="BMC Genomics">
        <title>Genomic comparison of Trypanosoma conorhini and Trypanosoma rangeli to Trypanosoma cruzi strains of high and low virulence.</title>
        <authorList>
            <person name="Bradwell K.R."/>
            <person name="Koparde V.N."/>
            <person name="Matveyev A.V."/>
            <person name="Serrano M.G."/>
            <person name="Alves J.M."/>
            <person name="Parikh H."/>
            <person name="Huang B."/>
            <person name="Lee V."/>
            <person name="Espinosa-Alvarez O."/>
            <person name="Ortiz P.A."/>
            <person name="Costa-Martins A.G."/>
            <person name="Teixeira M.M."/>
            <person name="Buck G.A."/>
        </authorList>
    </citation>
    <scope>NUCLEOTIDE SEQUENCE [LARGE SCALE GENOMIC DNA]</scope>
    <source>
        <strain evidence="2 3">025E</strain>
    </source>
</reference>
<proteinExistence type="predicted"/>
<dbReference type="RefSeq" id="XP_029225098.1">
    <property type="nucleotide sequence ID" value="XM_029374774.1"/>
</dbReference>
<dbReference type="Proteomes" id="UP000284403">
    <property type="component" value="Unassembled WGS sequence"/>
</dbReference>
<dbReference type="AlphaFoldDB" id="A0A422NGS1"/>
<sequence>MSEGVTSATAQPPPQAKCEAASKGHHVCECYGHTPRLPEYRKLAVPRTLQGFYAKEGGGCPCIPKTKPEQAGAIYCSTNPMTRDRVMPTETYRAYGPGGHKVHPEDEAPAESSAVRDPATGARLVFPNARNYGGTATQRRFPAIGEPRRKTRAEREYEQMQDRKEFLKAVLRDEMRDRLCAEEQLEALENQLGLRGSRHAQMLNAAAAREAEARDGEAEARTVGEQYEEVMEELRYVTRQPVGSKVNLIRMYYLLEEQDRLKYLRDQEAKAGNPPRSTASAS</sequence>